<proteinExistence type="predicted"/>
<name>A0A0C3Q1Y7_9AGAM</name>
<evidence type="ECO:0000313" key="3">
    <source>
        <dbReference type="Proteomes" id="UP000054248"/>
    </source>
</evidence>
<feature type="region of interest" description="Disordered" evidence="1">
    <location>
        <begin position="56"/>
        <end position="84"/>
    </location>
</feature>
<evidence type="ECO:0000313" key="2">
    <source>
        <dbReference type="EMBL" id="KIO16706.1"/>
    </source>
</evidence>
<dbReference type="HOGENOM" id="CLU_2529137_0_0_1"/>
<protein>
    <submittedName>
        <fullName evidence="2">Uncharacterized protein</fullName>
    </submittedName>
</protein>
<organism evidence="2 3">
    <name type="scientific">Tulasnella calospora MUT 4182</name>
    <dbReference type="NCBI Taxonomy" id="1051891"/>
    <lineage>
        <taxon>Eukaryota</taxon>
        <taxon>Fungi</taxon>
        <taxon>Dikarya</taxon>
        <taxon>Basidiomycota</taxon>
        <taxon>Agaricomycotina</taxon>
        <taxon>Agaricomycetes</taxon>
        <taxon>Cantharellales</taxon>
        <taxon>Tulasnellaceae</taxon>
        <taxon>Tulasnella</taxon>
    </lineage>
</organism>
<feature type="compositionally biased region" description="Basic and acidic residues" evidence="1">
    <location>
        <begin position="75"/>
        <end position="84"/>
    </location>
</feature>
<reference evidence="2 3" key="1">
    <citation type="submission" date="2014-04" db="EMBL/GenBank/DDBJ databases">
        <authorList>
            <consortium name="DOE Joint Genome Institute"/>
            <person name="Kuo A."/>
            <person name="Girlanda M."/>
            <person name="Perotto S."/>
            <person name="Kohler A."/>
            <person name="Nagy L.G."/>
            <person name="Floudas D."/>
            <person name="Copeland A."/>
            <person name="Barry K.W."/>
            <person name="Cichocki N."/>
            <person name="Veneault-Fourrey C."/>
            <person name="LaButti K."/>
            <person name="Lindquist E.A."/>
            <person name="Lipzen A."/>
            <person name="Lundell T."/>
            <person name="Morin E."/>
            <person name="Murat C."/>
            <person name="Sun H."/>
            <person name="Tunlid A."/>
            <person name="Henrissat B."/>
            <person name="Grigoriev I.V."/>
            <person name="Hibbett D.S."/>
            <person name="Martin F."/>
            <person name="Nordberg H.P."/>
            <person name="Cantor M.N."/>
            <person name="Hua S.X."/>
        </authorList>
    </citation>
    <scope>NUCLEOTIDE SEQUENCE [LARGE SCALE GENOMIC DNA]</scope>
    <source>
        <strain evidence="2 3">MUT 4182</strain>
    </source>
</reference>
<keyword evidence="3" id="KW-1185">Reference proteome</keyword>
<dbReference type="EMBL" id="KN823499">
    <property type="protein sequence ID" value="KIO16706.1"/>
    <property type="molecule type" value="Genomic_DNA"/>
</dbReference>
<dbReference type="Proteomes" id="UP000054248">
    <property type="component" value="Unassembled WGS sequence"/>
</dbReference>
<gene>
    <name evidence="2" type="ORF">M407DRAFT_33643</name>
</gene>
<accession>A0A0C3Q1Y7</accession>
<reference evidence="3" key="2">
    <citation type="submission" date="2015-01" db="EMBL/GenBank/DDBJ databases">
        <title>Evolutionary Origins and Diversification of the Mycorrhizal Mutualists.</title>
        <authorList>
            <consortium name="DOE Joint Genome Institute"/>
            <consortium name="Mycorrhizal Genomics Consortium"/>
            <person name="Kohler A."/>
            <person name="Kuo A."/>
            <person name="Nagy L.G."/>
            <person name="Floudas D."/>
            <person name="Copeland A."/>
            <person name="Barry K.W."/>
            <person name="Cichocki N."/>
            <person name="Veneault-Fourrey C."/>
            <person name="LaButti K."/>
            <person name="Lindquist E.A."/>
            <person name="Lipzen A."/>
            <person name="Lundell T."/>
            <person name="Morin E."/>
            <person name="Murat C."/>
            <person name="Riley R."/>
            <person name="Ohm R."/>
            <person name="Sun H."/>
            <person name="Tunlid A."/>
            <person name="Henrissat B."/>
            <person name="Grigoriev I.V."/>
            <person name="Hibbett D.S."/>
            <person name="Martin F."/>
        </authorList>
    </citation>
    <scope>NUCLEOTIDE SEQUENCE [LARGE SCALE GENOMIC DNA]</scope>
    <source>
        <strain evidence="3">MUT 4182</strain>
    </source>
</reference>
<sequence>MSTAPVTAPKGGSEGAWQALRLRGGAKLCNSCDDEDKGYDLQPVPRGVIIIYSPTGRRPISAPQLPSLGFSNGQKGKEGGKLLG</sequence>
<evidence type="ECO:0000256" key="1">
    <source>
        <dbReference type="SAM" id="MobiDB-lite"/>
    </source>
</evidence>
<dbReference type="AlphaFoldDB" id="A0A0C3Q1Y7"/>